<protein>
    <submittedName>
        <fullName evidence="2">Uncharacterized protein</fullName>
    </submittedName>
</protein>
<sequence length="210" mass="23513">MPNATRPVQAGQQFLEQKEATTSSAPDHINTLTAPNGPVDSLYKAAQKDLSTEHKTSYAKFKKDRQEKVDDIGKMIRLLSDLMDGLDVDLDVLEDVRCRCISETLKQLRLASAKTFKTSRDLDSENVRASDALRFQLKKVSYEINALHLQIQRIRSTLHPSGDNEDQLVKRYQDVCCNPSANVPNLRTEPLTCSDASGMLDQTSIMQTSD</sequence>
<name>A0A0G4I2H4_9ALVE</name>
<accession>A0A0G4I2H4</accession>
<dbReference type="AlphaFoldDB" id="A0A0G4I2H4"/>
<dbReference type="VEuPathDB" id="CryptoDB:Cvel_10395"/>
<organism evidence="2">
    <name type="scientific">Chromera velia CCMP2878</name>
    <dbReference type="NCBI Taxonomy" id="1169474"/>
    <lineage>
        <taxon>Eukaryota</taxon>
        <taxon>Sar</taxon>
        <taxon>Alveolata</taxon>
        <taxon>Colpodellida</taxon>
        <taxon>Chromeraceae</taxon>
        <taxon>Chromera</taxon>
    </lineage>
</organism>
<gene>
    <name evidence="2" type="ORF">Cvel_10395</name>
</gene>
<evidence type="ECO:0000313" key="2">
    <source>
        <dbReference type="EMBL" id="CEM51115.1"/>
    </source>
</evidence>
<feature type="region of interest" description="Disordered" evidence="1">
    <location>
        <begin position="1"/>
        <end position="40"/>
    </location>
</feature>
<proteinExistence type="predicted"/>
<reference evidence="2" key="1">
    <citation type="submission" date="2014-11" db="EMBL/GenBank/DDBJ databases">
        <authorList>
            <person name="Otto D Thomas"/>
            <person name="Naeem Raeece"/>
        </authorList>
    </citation>
    <scope>NUCLEOTIDE SEQUENCE</scope>
</reference>
<dbReference type="EMBL" id="CDMZ01004855">
    <property type="protein sequence ID" value="CEM51115.1"/>
    <property type="molecule type" value="Genomic_DNA"/>
</dbReference>
<feature type="compositionally biased region" description="Polar residues" evidence="1">
    <location>
        <begin position="10"/>
        <end position="34"/>
    </location>
</feature>
<evidence type="ECO:0000256" key="1">
    <source>
        <dbReference type="SAM" id="MobiDB-lite"/>
    </source>
</evidence>